<reference evidence="7" key="1">
    <citation type="submission" date="2016-10" db="EMBL/GenBank/DDBJ databases">
        <authorList>
            <person name="Varghese N."/>
            <person name="Submissions S."/>
        </authorList>
    </citation>
    <scope>NUCLEOTIDE SEQUENCE [LARGE SCALE GENOMIC DNA]</scope>
    <source>
        <strain evidence="7">DSM 13078</strain>
    </source>
</reference>
<organism evidence="6 7">
    <name type="scientific">Natronobacterium haloterrestre</name>
    <name type="common">Halobiforma haloterrestris</name>
    <dbReference type="NCBI Taxonomy" id="148448"/>
    <lineage>
        <taxon>Archaea</taxon>
        <taxon>Methanobacteriati</taxon>
        <taxon>Methanobacteriota</taxon>
        <taxon>Stenosarchaea group</taxon>
        <taxon>Halobacteria</taxon>
        <taxon>Halobacteriales</taxon>
        <taxon>Natrialbaceae</taxon>
        <taxon>Natronobacterium</taxon>
    </lineage>
</organism>
<evidence type="ECO:0000256" key="1">
    <source>
        <dbReference type="ARBA" id="ARBA00023015"/>
    </source>
</evidence>
<proteinExistence type="predicted"/>
<dbReference type="Proteomes" id="UP000199161">
    <property type="component" value="Unassembled WGS sequence"/>
</dbReference>
<evidence type="ECO:0000313" key="7">
    <source>
        <dbReference type="Proteomes" id="UP000199161"/>
    </source>
</evidence>
<dbReference type="InterPro" id="IPR007050">
    <property type="entry name" value="HTH_bacterioopsin"/>
</dbReference>
<dbReference type="PANTHER" id="PTHR34236:SF1">
    <property type="entry name" value="DIMETHYL SULFOXIDE REDUCTASE TRANSCRIPTIONAL ACTIVATOR"/>
    <property type="match status" value="1"/>
</dbReference>
<dbReference type="OrthoDB" id="194393at2157"/>
<feature type="domain" description="HVO-0513-like N-terminal" evidence="5">
    <location>
        <begin position="41"/>
        <end position="149"/>
    </location>
</feature>
<accession>A0A1I1HM11</accession>
<feature type="domain" description="HTH bat-type" evidence="4">
    <location>
        <begin position="160"/>
        <end position="211"/>
    </location>
</feature>
<dbReference type="EMBL" id="FOKW01000006">
    <property type="protein sequence ID" value="SFC24876.1"/>
    <property type="molecule type" value="Genomic_DNA"/>
</dbReference>
<dbReference type="Pfam" id="PF24278">
    <property type="entry name" value="HVO_0513_N"/>
    <property type="match status" value="1"/>
</dbReference>
<dbReference type="RefSeq" id="WP_089788411.1">
    <property type="nucleotide sequence ID" value="NZ_FOKW01000006.1"/>
</dbReference>
<dbReference type="InterPro" id="IPR056493">
    <property type="entry name" value="HVO_0513_N"/>
</dbReference>
<keyword evidence="1" id="KW-0805">Transcription regulation</keyword>
<name>A0A1I1HM11_NATHA</name>
<sequence>MQSADLTVRLPPSMQLPAPEDPLESFQREEVLSWEVDPVSETVRFLSLVVGDPGALGNLAEDLESVRRYDVTPIDADTFYGYVEMDLRAADATVMGTFDVPGLVIVPPMVYTGRENVHVTVLGEPAAMSRLLENAPDDIDVEVTRVSEHQRRSETLAGRLTARQFEALEVARDVGYYEVPRSGDLATVADELGCSESAASTLLRAAEAELVDAAVRR</sequence>
<dbReference type="AlphaFoldDB" id="A0A1I1HM11"/>
<protein>
    <submittedName>
        <fullName evidence="6">Predicted DNA binding protein, contains HTH domain</fullName>
    </submittedName>
</protein>
<dbReference type="PANTHER" id="PTHR34236">
    <property type="entry name" value="DIMETHYL SULFOXIDE REDUCTASE TRANSCRIPTIONAL ACTIVATOR"/>
    <property type="match status" value="1"/>
</dbReference>
<evidence type="ECO:0000256" key="3">
    <source>
        <dbReference type="SAM" id="MobiDB-lite"/>
    </source>
</evidence>
<keyword evidence="2" id="KW-0804">Transcription</keyword>
<evidence type="ECO:0000313" key="6">
    <source>
        <dbReference type="EMBL" id="SFC24876.1"/>
    </source>
</evidence>
<keyword evidence="7" id="KW-1185">Reference proteome</keyword>
<dbReference type="Pfam" id="PF04967">
    <property type="entry name" value="HTH_10"/>
    <property type="match status" value="1"/>
</dbReference>
<evidence type="ECO:0000259" key="4">
    <source>
        <dbReference type="Pfam" id="PF04967"/>
    </source>
</evidence>
<feature type="region of interest" description="Disordered" evidence="3">
    <location>
        <begin position="1"/>
        <end position="22"/>
    </location>
</feature>
<evidence type="ECO:0000256" key="2">
    <source>
        <dbReference type="ARBA" id="ARBA00023163"/>
    </source>
</evidence>
<evidence type="ECO:0000259" key="5">
    <source>
        <dbReference type="Pfam" id="PF24278"/>
    </source>
</evidence>
<gene>
    <name evidence="6" type="ORF">SAMN05444422_10657</name>
</gene>